<dbReference type="Proteomes" id="UP000215914">
    <property type="component" value="Unassembled WGS sequence"/>
</dbReference>
<reference evidence="1" key="1">
    <citation type="journal article" date="2017" name="Nature">
        <title>The sunflower genome provides insights into oil metabolism, flowering and Asterid evolution.</title>
        <authorList>
            <person name="Badouin H."/>
            <person name="Gouzy J."/>
            <person name="Grassa C.J."/>
            <person name="Murat F."/>
            <person name="Staton S.E."/>
            <person name="Cottret L."/>
            <person name="Lelandais-Briere C."/>
            <person name="Owens G.L."/>
            <person name="Carrere S."/>
            <person name="Mayjonade B."/>
            <person name="Legrand L."/>
            <person name="Gill N."/>
            <person name="Kane N.C."/>
            <person name="Bowers J.E."/>
            <person name="Hubner S."/>
            <person name="Bellec A."/>
            <person name="Berard A."/>
            <person name="Berges H."/>
            <person name="Blanchet N."/>
            <person name="Boniface M.C."/>
            <person name="Brunel D."/>
            <person name="Catrice O."/>
            <person name="Chaidir N."/>
            <person name="Claudel C."/>
            <person name="Donnadieu C."/>
            <person name="Faraut T."/>
            <person name="Fievet G."/>
            <person name="Helmstetter N."/>
            <person name="King M."/>
            <person name="Knapp S.J."/>
            <person name="Lai Z."/>
            <person name="Le Paslier M.C."/>
            <person name="Lippi Y."/>
            <person name="Lorenzon L."/>
            <person name="Mandel J.R."/>
            <person name="Marage G."/>
            <person name="Marchand G."/>
            <person name="Marquand E."/>
            <person name="Bret-Mestries E."/>
            <person name="Morien E."/>
            <person name="Nambeesan S."/>
            <person name="Nguyen T."/>
            <person name="Pegot-Espagnet P."/>
            <person name="Pouilly N."/>
            <person name="Raftis F."/>
            <person name="Sallet E."/>
            <person name="Schiex T."/>
            <person name="Thomas J."/>
            <person name="Vandecasteele C."/>
            <person name="Vares D."/>
            <person name="Vear F."/>
            <person name="Vautrin S."/>
            <person name="Crespi M."/>
            <person name="Mangin B."/>
            <person name="Burke J.M."/>
            <person name="Salse J."/>
            <person name="Munos S."/>
            <person name="Vincourt P."/>
            <person name="Rieseberg L.H."/>
            <person name="Langlade N.B."/>
        </authorList>
    </citation>
    <scope>NUCLEOTIDE SEQUENCE</scope>
    <source>
        <tissue evidence="1">Leaves</tissue>
    </source>
</reference>
<protein>
    <submittedName>
        <fullName evidence="1">Uncharacterized protein</fullName>
    </submittedName>
</protein>
<evidence type="ECO:0000313" key="2">
    <source>
        <dbReference type="Proteomes" id="UP000215914"/>
    </source>
</evidence>
<gene>
    <name evidence="1" type="ORF">HanXRQr2_Chr16g0754391</name>
</gene>
<dbReference type="Gene3D" id="1.10.10.60">
    <property type="entry name" value="Homeodomain-like"/>
    <property type="match status" value="1"/>
</dbReference>
<dbReference type="Gramene" id="mRNA:HanXRQr2_Chr16g0754391">
    <property type="protein sequence ID" value="CDS:HanXRQr2_Chr16g0754391.1"/>
    <property type="gene ID" value="HanXRQr2_Chr16g0754391"/>
</dbReference>
<comment type="caution">
    <text evidence="1">The sequence shown here is derived from an EMBL/GenBank/DDBJ whole genome shotgun (WGS) entry which is preliminary data.</text>
</comment>
<accession>A0A9K3GZ47</accession>
<name>A0A9K3GZ47_HELAN</name>
<dbReference type="AlphaFoldDB" id="A0A9K3GZ47"/>
<dbReference type="EMBL" id="MNCJ02000331">
    <property type="protein sequence ID" value="KAF5760513.1"/>
    <property type="molecule type" value="Genomic_DNA"/>
</dbReference>
<proteinExistence type="predicted"/>
<reference evidence="1" key="2">
    <citation type="submission" date="2020-06" db="EMBL/GenBank/DDBJ databases">
        <title>Helianthus annuus Genome sequencing and assembly Release 2.</title>
        <authorList>
            <person name="Gouzy J."/>
            <person name="Langlade N."/>
            <person name="Munos S."/>
        </authorList>
    </citation>
    <scope>NUCLEOTIDE SEQUENCE</scope>
    <source>
        <tissue evidence="1">Leaves</tissue>
    </source>
</reference>
<organism evidence="1 2">
    <name type="scientific">Helianthus annuus</name>
    <name type="common">Common sunflower</name>
    <dbReference type="NCBI Taxonomy" id="4232"/>
    <lineage>
        <taxon>Eukaryota</taxon>
        <taxon>Viridiplantae</taxon>
        <taxon>Streptophyta</taxon>
        <taxon>Embryophyta</taxon>
        <taxon>Tracheophyta</taxon>
        <taxon>Spermatophyta</taxon>
        <taxon>Magnoliopsida</taxon>
        <taxon>eudicotyledons</taxon>
        <taxon>Gunneridae</taxon>
        <taxon>Pentapetalae</taxon>
        <taxon>asterids</taxon>
        <taxon>campanulids</taxon>
        <taxon>Asterales</taxon>
        <taxon>Asteraceae</taxon>
        <taxon>Asteroideae</taxon>
        <taxon>Heliantheae alliance</taxon>
        <taxon>Heliantheae</taxon>
        <taxon>Helianthus</taxon>
    </lineage>
</organism>
<sequence length="61" mass="6804">MYPDDVIGWWQLIVNTVPGKTLEQVRAHYEVLVHDSFQIDSGQVELLSYVDNGDEVNVGGG</sequence>
<evidence type="ECO:0000313" key="1">
    <source>
        <dbReference type="EMBL" id="KAF5760513.1"/>
    </source>
</evidence>
<keyword evidence="2" id="KW-1185">Reference proteome</keyword>